<evidence type="ECO:0000256" key="9">
    <source>
        <dbReference type="ARBA" id="ARBA00023136"/>
    </source>
</evidence>
<dbReference type="GO" id="GO:0055085">
    <property type="term" value="P:transmembrane transport"/>
    <property type="evidence" value="ECO:0007669"/>
    <property type="project" value="InterPro"/>
</dbReference>
<dbReference type="GO" id="GO:0098797">
    <property type="term" value="C:plasma membrane protein complex"/>
    <property type="evidence" value="ECO:0007669"/>
    <property type="project" value="TreeGrafter"/>
</dbReference>
<evidence type="ECO:0000313" key="14">
    <source>
        <dbReference type="Proteomes" id="UP000267464"/>
    </source>
</evidence>
<keyword evidence="5 10" id="KW-0997">Cell inner membrane</keyword>
<comment type="subcellular location">
    <subcellularLocation>
        <location evidence="1 10">Cell inner membrane</location>
        <topology evidence="1 10">Single-pass membrane protein</topology>
        <orientation evidence="1 10">Periplasmic side</orientation>
    </subcellularLocation>
</comment>
<evidence type="ECO:0000256" key="8">
    <source>
        <dbReference type="ARBA" id="ARBA00022989"/>
    </source>
</evidence>
<evidence type="ECO:0000256" key="10">
    <source>
        <dbReference type="RuleBase" id="RU362123"/>
    </source>
</evidence>
<dbReference type="PRINTS" id="PR01374">
    <property type="entry name" value="TONBPROTEIN"/>
</dbReference>
<dbReference type="PANTHER" id="PTHR33446">
    <property type="entry name" value="PROTEIN TONB-RELATED"/>
    <property type="match status" value="1"/>
</dbReference>
<evidence type="ECO:0000256" key="6">
    <source>
        <dbReference type="ARBA" id="ARBA00022692"/>
    </source>
</evidence>
<dbReference type="PROSITE" id="PS52015">
    <property type="entry name" value="TONB_CTD"/>
    <property type="match status" value="1"/>
</dbReference>
<evidence type="ECO:0000256" key="11">
    <source>
        <dbReference type="SAM" id="MobiDB-lite"/>
    </source>
</evidence>
<evidence type="ECO:0000256" key="5">
    <source>
        <dbReference type="ARBA" id="ARBA00022519"/>
    </source>
</evidence>
<evidence type="ECO:0000256" key="1">
    <source>
        <dbReference type="ARBA" id="ARBA00004383"/>
    </source>
</evidence>
<comment type="similarity">
    <text evidence="2 10">Belongs to the TonB family.</text>
</comment>
<dbReference type="Pfam" id="PF03544">
    <property type="entry name" value="TonB_C"/>
    <property type="match status" value="1"/>
</dbReference>
<dbReference type="NCBIfam" id="TIGR01352">
    <property type="entry name" value="tonB_Cterm"/>
    <property type="match status" value="1"/>
</dbReference>
<comment type="function">
    <text evidence="10">Interacts with outer membrane receptor proteins that carry out high-affinity binding and energy dependent uptake into the periplasmic space of specific substrates. It could act to transduce energy from the cytoplasmic membrane to specific energy-requiring processes in the outer membrane, resulting in the release into the periplasm of ligands bound by these outer membrane proteins.</text>
</comment>
<evidence type="ECO:0000256" key="2">
    <source>
        <dbReference type="ARBA" id="ARBA00006555"/>
    </source>
</evidence>
<dbReference type="GO" id="GO:0015031">
    <property type="term" value="P:protein transport"/>
    <property type="evidence" value="ECO:0007669"/>
    <property type="project" value="UniProtKB-UniRule"/>
</dbReference>
<gene>
    <name evidence="13" type="ORF">DZC73_00300</name>
</gene>
<keyword evidence="14" id="KW-1185">Reference proteome</keyword>
<dbReference type="EMBL" id="QUSW01000001">
    <property type="protein sequence ID" value="RQP25558.1"/>
    <property type="molecule type" value="Genomic_DNA"/>
</dbReference>
<keyword evidence="3 10" id="KW-0813">Transport</keyword>
<evidence type="ECO:0000256" key="4">
    <source>
        <dbReference type="ARBA" id="ARBA00022475"/>
    </source>
</evidence>
<evidence type="ECO:0000313" key="13">
    <source>
        <dbReference type="EMBL" id="RQP25558.1"/>
    </source>
</evidence>
<evidence type="ECO:0000259" key="12">
    <source>
        <dbReference type="PROSITE" id="PS52015"/>
    </source>
</evidence>
<keyword evidence="9 10" id="KW-0472">Membrane</keyword>
<dbReference type="InterPro" id="IPR051045">
    <property type="entry name" value="TonB-dependent_transducer"/>
</dbReference>
<feature type="compositionally biased region" description="Pro residues" evidence="11">
    <location>
        <begin position="55"/>
        <end position="77"/>
    </location>
</feature>
<dbReference type="AlphaFoldDB" id="A0A3N7HTB7"/>
<protein>
    <recommendedName>
        <fullName evidence="10">Protein TonB</fullName>
    </recommendedName>
</protein>
<dbReference type="OrthoDB" id="8913968at2"/>
<reference evidence="13 14" key="2">
    <citation type="submission" date="2018-12" db="EMBL/GenBank/DDBJ databases">
        <title>Rhizobacter gummiphilus sp. nov., a rubber-degrading bacterium isolated from the soil of a botanical garden in Japan.</title>
        <authorList>
            <person name="Shunsuke S.S."/>
        </authorList>
    </citation>
    <scope>NUCLEOTIDE SEQUENCE [LARGE SCALE GENOMIC DNA]</scope>
    <source>
        <strain evidence="13 14">S-16</strain>
    </source>
</reference>
<dbReference type="PANTHER" id="PTHR33446:SF11">
    <property type="entry name" value="TONB3"/>
    <property type="match status" value="1"/>
</dbReference>
<dbReference type="InterPro" id="IPR006260">
    <property type="entry name" value="TonB/TolA_C"/>
</dbReference>
<sequence>MQYAQAQRQPGKHSIGFGVVVLLHVVVVYALVTGLAKKVVDVIKQPLETKIIEAPKPPPEAPPPPPPPPKLAPPPPDVFVPMPEVQIQVPVTQSPPAITAVTTKPPEAQPPAVVAAPPAKPVPVAVGVACPNSQKVRAEVAYPREAQRQELEGDTLVEFTVDREGRVSDAQVVKSSHRVFDAVSLATVRLFKCVGQGQDVKVQVPFVFKLDR</sequence>
<reference evidence="13 14" key="1">
    <citation type="submission" date="2018-08" db="EMBL/GenBank/DDBJ databases">
        <authorList>
            <person name="Khan S.A."/>
            <person name="Jeon C.O."/>
            <person name="Chun B.H."/>
            <person name="Jeong S.E."/>
        </authorList>
    </citation>
    <scope>NUCLEOTIDE SEQUENCE [LARGE SCALE GENOMIC DNA]</scope>
    <source>
        <strain evidence="13 14">S-16</strain>
    </source>
</reference>
<feature type="transmembrane region" description="Helical" evidence="10">
    <location>
        <begin position="15"/>
        <end position="36"/>
    </location>
</feature>
<feature type="region of interest" description="Disordered" evidence="11">
    <location>
        <begin position="53"/>
        <end position="77"/>
    </location>
</feature>
<dbReference type="InterPro" id="IPR003538">
    <property type="entry name" value="TonB"/>
</dbReference>
<organism evidence="13 14">
    <name type="scientific">Piscinibacter terrae</name>
    <dbReference type="NCBI Taxonomy" id="2496871"/>
    <lineage>
        <taxon>Bacteria</taxon>
        <taxon>Pseudomonadati</taxon>
        <taxon>Pseudomonadota</taxon>
        <taxon>Betaproteobacteria</taxon>
        <taxon>Burkholderiales</taxon>
        <taxon>Sphaerotilaceae</taxon>
        <taxon>Piscinibacter</taxon>
    </lineage>
</organism>
<proteinExistence type="inferred from homology"/>
<dbReference type="GO" id="GO:0030288">
    <property type="term" value="C:outer membrane-bounded periplasmic space"/>
    <property type="evidence" value="ECO:0007669"/>
    <property type="project" value="InterPro"/>
</dbReference>
<dbReference type="Proteomes" id="UP000267464">
    <property type="component" value="Unassembled WGS sequence"/>
</dbReference>
<keyword evidence="7 10" id="KW-0653">Protein transport</keyword>
<keyword evidence="10" id="KW-0735">Signal-anchor</keyword>
<dbReference type="InterPro" id="IPR037682">
    <property type="entry name" value="TonB_C"/>
</dbReference>
<dbReference type="GO" id="GO:0031992">
    <property type="term" value="F:energy transducer activity"/>
    <property type="evidence" value="ECO:0007669"/>
    <property type="project" value="InterPro"/>
</dbReference>
<accession>A0A3N7HTB7</accession>
<dbReference type="SUPFAM" id="SSF74653">
    <property type="entry name" value="TolA/TonB C-terminal domain"/>
    <property type="match status" value="1"/>
</dbReference>
<feature type="domain" description="TonB C-terminal" evidence="12">
    <location>
        <begin position="127"/>
        <end position="212"/>
    </location>
</feature>
<comment type="caution">
    <text evidence="13">The sequence shown here is derived from an EMBL/GenBank/DDBJ whole genome shotgun (WGS) entry which is preliminary data.</text>
</comment>
<evidence type="ECO:0000256" key="7">
    <source>
        <dbReference type="ARBA" id="ARBA00022927"/>
    </source>
</evidence>
<name>A0A3N7HTB7_9BURK</name>
<evidence type="ECO:0000256" key="3">
    <source>
        <dbReference type="ARBA" id="ARBA00022448"/>
    </source>
</evidence>
<dbReference type="Gene3D" id="3.30.1150.10">
    <property type="match status" value="1"/>
</dbReference>
<keyword evidence="4 10" id="KW-1003">Cell membrane</keyword>
<keyword evidence="6 10" id="KW-0812">Transmembrane</keyword>
<keyword evidence="8 10" id="KW-1133">Transmembrane helix</keyword>
<dbReference type="RefSeq" id="WP_124538211.1">
    <property type="nucleotide sequence ID" value="NZ_QUSW01000001.1"/>
</dbReference>
<dbReference type="GO" id="GO:0015891">
    <property type="term" value="P:siderophore transport"/>
    <property type="evidence" value="ECO:0007669"/>
    <property type="project" value="InterPro"/>
</dbReference>